<dbReference type="Pfam" id="PF01625">
    <property type="entry name" value="PMSR"/>
    <property type="match status" value="1"/>
</dbReference>
<name>A0A286U7T2_9AGAM</name>
<feature type="signal peptide" evidence="5">
    <location>
        <begin position="1"/>
        <end position="17"/>
    </location>
</feature>
<dbReference type="AlphaFoldDB" id="A0A286U7T2"/>
<organism evidence="7 8">
    <name type="scientific">Pyrrhoderma noxium</name>
    <dbReference type="NCBI Taxonomy" id="2282107"/>
    <lineage>
        <taxon>Eukaryota</taxon>
        <taxon>Fungi</taxon>
        <taxon>Dikarya</taxon>
        <taxon>Basidiomycota</taxon>
        <taxon>Agaricomycotina</taxon>
        <taxon>Agaricomycetes</taxon>
        <taxon>Hymenochaetales</taxon>
        <taxon>Hymenochaetaceae</taxon>
        <taxon>Pyrrhoderma</taxon>
    </lineage>
</organism>
<dbReference type="EMBL" id="NBII01000009">
    <property type="protein sequence ID" value="PAV15626.1"/>
    <property type="molecule type" value="Genomic_DNA"/>
</dbReference>
<dbReference type="Proteomes" id="UP000217199">
    <property type="component" value="Unassembled WGS sequence"/>
</dbReference>
<reference evidence="7 8" key="1">
    <citation type="journal article" date="2017" name="Mol. Ecol.">
        <title>Comparative and population genomic landscape of Phellinus noxius: A hypervariable fungus causing root rot in trees.</title>
        <authorList>
            <person name="Chung C.L."/>
            <person name="Lee T.J."/>
            <person name="Akiba M."/>
            <person name="Lee H.H."/>
            <person name="Kuo T.H."/>
            <person name="Liu D."/>
            <person name="Ke H.M."/>
            <person name="Yokoi T."/>
            <person name="Roa M.B."/>
            <person name="Lu M.J."/>
            <person name="Chang Y.Y."/>
            <person name="Ann P.J."/>
            <person name="Tsai J.N."/>
            <person name="Chen C.Y."/>
            <person name="Tzean S.S."/>
            <person name="Ota Y."/>
            <person name="Hattori T."/>
            <person name="Sahashi N."/>
            <person name="Liou R.F."/>
            <person name="Kikuchi T."/>
            <person name="Tsai I.J."/>
        </authorList>
    </citation>
    <scope>NUCLEOTIDE SEQUENCE [LARGE SCALE GENOMIC DNA]</scope>
    <source>
        <strain evidence="7 8">FFPRI411160</strain>
    </source>
</reference>
<evidence type="ECO:0000256" key="4">
    <source>
        <dbReference type="ARBA" id="ARBA00030643"/>
    </source>
</evidence>
<dbReference type="EC" id="1.8.4.11" evidence="2"/>
<gene>
    <name evidence="7" type="ORF">PNOK_0848400</name>
</gene>
<feature type="chain" id="PRO_5013964680" description="peptide-methionine (S)-S-oxide reductase" evidence="5">
    <location>
        <begin position="18"/>
        <end position="218"/>
    </location>
</feature>
<evidence type="ECO:0000256" key="5">
    <source>
        <dbReference type="SAM" id="SignalP"/>
    </source>
</evidence>
<dbReference type="NCBIfam" id="TIGR00401">
    <property type="entry name" value="msrA"/>
    <property type="match status" value="1"/>
</dbReference>
<evidence type="ECO:0000259" key="6">
    <source>
        <dbReference type="Pfam" id="PF01625"/>
    </source>
</evidence>
<evidence type="ECO:0000256" key="1">
    <source>
        <dbReference type="ARBA" id="ARBA00005591"/>
    </source>
</evidence>
<evidence type="ECO:0000256" key="3">
    <source>
        <dbReference type="ARBA" id="ARBA00023002"/>
    </source>
</evidence>
<dbReference type="FunCoup" id="A0A286U7T2">
    <property type="interactions" value="361"/>
</dbReference>
<keyword evidence="5" id="KW-0732">Signal</keyword>
<accession>A0A286U7T2</accession>
<protein>
    <recommendedName>
        <fullName evidence="2">peptide-methionine (S)-S-oxide reductase</fullName>
        <ecNumber evidence="2">1.8.4.11</ecNumber>
    </recommendedName>
    <alternativeName>
        <fullName evidence="4">Peptide-methionine (S)-S-oxide reductase</fullName>
    </alternativeName>
</protein>
<evidence type="ECO:0000313" key="8">
    <source>
        <dbReference type="Proteomes" id="UP000217199"/>
    </source>
</evidence>
<dbReference type="PANTHER" id="PTHR43774:SF1">
    <property type="entry name" value="PEPTIDE METHIONINE SULFOXIDE REDUCTASE MSRA 2"/>
    <property type="match status" value="1"/>
</dbReference>
<dbReference type="OrthoDB" id="77405at2759"/>
<keyword evidence="3" id="KW-0560">Oxidoreductase</keyword>
<proteinExistence type="inferred from homology"/>
<dbReference type="InParanoid" id="A0A286U7T2"/>
<sequence length="218" mass="24050">MLSRLSVILSSLPFAAASSRGPTPNTILRGMATAHSGATETATFASGCFWGTEHIFLKKYGPHASSDKEGGASSAILSTKVGFTGGRTDAKNPSYKDVCTGRTGHAEAVKIEFDPSKVSYDELVEYFYRTHDPTTVDRQGPDTGTQYRSAIFYHTPEQKAIAEQVTADVQRLHIDKRGGKIVTSIEPANDWYDAEDYHQEYLFKNPTGYHCPTHIEHW</sequence>
<dbReference type="STRING" id="2282107.A0A286U7T2"/>
<dbReference type="GO" id="GO:0008113">
    <property type="term" value="F:peptide-methionine (S)-S-oxide reductase activity"/>
    <property type="evidence" value="ECO:0007669"/>
    <property type="project" value="UniProtKB-EC"/>
</dbReference>
<dbReference type="InterPro" id="IPR036509">
    <property type="entry name" value="Met_Sox_Rdtase_MsrA_sf"/>
</dbReference>
<evidence type="ECO:0000313" key="7">
    <source>
        <dbReference type="EMBL" id="PAV15626.1"/>
    </source>
</evidence>
<evidence type="ECO:0000256" key="2">
    <source>
        <dbReference type="ARBA" id="ARBA00012502"/>
    </source>
</evidence>
<dbReference type="HAMAP" id="MF_01401">
    <property type="entry name" value="MsrA"/>
    <property type="match status" value="1"/>
</dbReference>
<keyword evidence="8" id="KW-1185">Reference proteome</keyword>
<dbReference type="InterPro" id="IPR002569">
    <property type="entry name" value="Met_Sox_Rdtase_MsrA_dom"/>
</dbReference>
<comment type="caution">
    <text evidence="7">The sequence shown here is derived from an EMBL/GenBank/DDBJ whole genome shotgun (WGS) entry which is preliminary data.</text>
</comment>
<dbReference type="PANTHER" id="PTHR43774">
    <property type="entry name" value="PEPTIDE METHIONINE SULFOXIDE REDUCTASE"/>
    <property type="match status" value="1"/>
</dbReference>
<comment type="similarity">
    <text evidence="1">Belongs to the MsrA Met sulfoxide reductase family.</text>
</comment>
<feature type="domain" description="Peptide methionine sulphoxide reductase MsrA" evidence="6">
    <location>
        <begin position="41"/>
        <end position="210"/>
    </location>
</feature>
<dbReference type="SUPFAM" id="SSF55068">
    <property type="entry name" value="Peptide methionine sulfoxide reductase"/>
    <property type="match status" value="1"/>
</dbReference>
<dbReference type="Gene3D" id="3.30.1060.10">
    <property type="entry name" value="Peptide methionine sulphoxide reductase MsrA"/>
    <property type="match status" value="1"/>
</dbReference>